<dbReference type="Gene3D" id="1.10.10.10">
    <property type="entry name" value="Winged helix-like DNA-binding domain superfamily/Winged helix DNA-binding domain"/>
    <property type="match status" value="1"/>
</dbReference>
<dbReference type="InterPro" id="IPR005149">
    <property type="entry name" value="Tscrpt_reg_PadR_N"/>
</dbReference>
<dbReference type="InterPro" id="IPR052509">
    <property type="entry name" value="Metal_resp_DNA-bind_regulator"/>
</dbReference>
<dbReference type="InterPro" id="IPR036390">
    <property type="entry name" value="WH_DNA-bd_sf"/>
</dbReference>
<dbReference type="PANTHER" id="PTHR33169:SF14">
    <property type="entry name" value="TRANSCRIPTIONAL REGULATOR RV3488"/>
    <property type="match status" value="1"/>
</dbReference>
<sequence length="135" mass="15551">MRRRCGCHHGTVGSLHRCEETGFTTGDFLVAVLLKMLKDQPMHGYELVEHLSRVDYYPFPHDPSVVYGVLRKLEAQGFLTYTVEAGDGGLRKIYRLTSEGEKLFEEMVQFIGRLKDYFEKFLHSNQNTNEGFGRT</sequence>
<evidence type="ECO:0000313" key="2">
    <source>
        <dbReference type="EMBL" id="HGU40493.1"/>
    </source>
</evidence>
<dbReference type="SUPFAM" id="SSF46785">
    <property type="entry name" value="Winged helix' DNA-binding domain"/>
    <property type="match status" value="1"/>
</dbReference>
<evidence type="ECO:0000259" key="1">
    <source>
        <dbReference type="Pfam" id="PF03551"/>
    </source>
</evidence>
<reference evidence="2" key="1">
    <citation type="journal article" date="2020" name="mSystems">
        <title>Genome- and Community-Level Interaction Insights into Carbon Utilization and Element Cycling Functions of Hydrothermarchaeota in Hydrothermal Sediment.</title>
        <authorList>
            <person name="Zhou Z."/>
            <person name="Liu Y."/>
            <person name="Xu W."/>
            <person name="Pan J."/>
            <person name="Luo Z.H."/>
            <person name="Li M."/>
        </authorList>
    </citation>
    <scope>NUCLEOTIDE SEQUENCE [LARGE SCALE GENOMIC DNA]</scope>
    <source>
        <strain evidence="2">SpSt-609</strain>
    </source>
</reference>
<feature type="domain" description="Transcription regulator PadR N-terminal" evidence="1">
    <location>
        <begin position="33"/>
        <end position="105"/>
    </location>
</feature>
<dbReference type="InterPro" id="IPR036388">
    <property type="entry name" value="WH-like_DNA-bd_sf"/>
</dbReference>
<accession>A0A7C4GJR5</accession>
<comment type="caution">
    <text evidence="2">The sequence shown here is derived from an EMBL/GenBank/DDBJ whole genome shotgun (WGS) entry which is preliminary data.</text>
</comment>
<gene>
    <name evidence="2" type="ORF">ENT77_04755</name>
</gene>
<dbReference type="Pfam" id="PF03551">
    <property type="entry name" value="PadR"/>
    <property type="match status" value="1"/>
</dbReference>
<dbReference type="AlphaFoldDB" id="A0A7C4GJR5"/>
<proteinExistence type="predicted"/>
<dbReference type="PANTHER" id="PTHR33169">
    <property type="entry name" value="PADR-FAMILY TRANSCRIPTIONAL REGULATOR"/>
    <property type="match status" value="1"/>
</dbReference>
<dbReference type="EMBL" id="DSZY01000022">
    <property type="protein sequence ID" value="HGU40493.1"/>
    <property type="molecule type" value="Genomic_DNA"/>
</dbReference>
<organism evidence="2">
    <name type="scientific">Fervidobacterium thailandense</name>
    <dbReference type="NCBI Taxonomy" id="1008305"/>
    <lineage>
        <taxon>Bacteria</taxon>
        <taxon>Thermotogati</taxon>
        <taxon>Thermotogota</taxon>
        <taxon>Thermotogae</taxon>
        <taxon>Thermotogales</taxon>
        <taxon>Fervidobacteriaceae</taxon>
        <taxon>Fervidobacterium</taxon>
    </lineage>
</organism>
<name>A0A7C4GJR5_9BACT</name>
<protein>
    <submittedName>
        <fullName evidence="2">PadR family transcriptional regulator</fullName>
    </submittedName>
</protein>